<reference evidence="1 2" key="1">
    <citation type="journal article" date="2018" name="G3 (Bethesda)">
        <title>A High-Quality Reference Genome for the Invasive Mosquitofish Gambusia affinis Using a Chicago Library.</title>
        <authorList>
            <person name="Hoffberg S.L."/>
            <person name="Troendle N.J."/>
            <person name="Glenn T.C."/>
            <person name="Mahmud O."/>
            <person name="Louha S."/>
            <person name="Chalopin D."/>
            <person name="Bennetzen J.L."/>
            <person name="Mauricio R."/>
        </authorList>
    </citation>
    <scope>NUCLEOTIDE SEQUENCE [LARGE SCALE GENOMIC DNA]</scope>
    <source>
        <strain evidence="1">NE01/NJP1002.9</strain>
        <tissue evidence="1">Muscle</tissue>
    </source>
</reference>
<name>A0A315V926_GAMAF</name>
<dbReference type="Proteomes" id="UP000250572">
    <property type="component" value="Unassembled WGS sequence"/>
</dbReference>
<keyword evidence="2" id="KW-1185">Reference proteome</keyword>
<dbReference type="AlphaFoldDB" id="A0A315V926"/>
<proteinExistence type="predicted"/>
<protein>
    <submittedName>
        <fullName evidence="1">Uncharacterized protein</fullName>
    </submittedName>
</protein>
<organism evidence="1 2">
    <name type="scientific">Gambusia affinis</name>
    <name type="common">Western mosquitofish</name>
    <name type="synonym">Heterandria affinis</name>
    <dbReference type="NCBI Taxonomy" id="33528"/>
    <lineage>
        <taxon>Eukaryota</taxon>
        <taxon>Metazoa</taxon>
        <taxon>Chordata</taxon>
        <taxon>Craniata</taxon>
        <taxon>Vertebrata</taxon>
        <taxon>Euteleostomi</taxon>
        <taxon>Actinopterygii</taxon>
        <taxon>Neopterygii</taxon>
        <taxon>Teleostei</taxon>
        <taxon>Neoteleostei</taxon>
        <taxon>Acanthomorphata</taxon>
        <taxon>Ovalentaria</taxon>
        <taxon>Atherinomorphae</taxon>
        <taxon>Cyprinodontiformes</taxon>
        <taxon>Poeciliidae</taxon>
        <taxon>Poeciliinae</taxon>
        <taxon>Gambusia</taxon>
    </lineage>
</organism>
<evidence type="ECO:0000313" key="2">
    <source>
        <dbReference type="Proteomes" id="UP000250572"/>
    </source>
</evidence>
<evidence type="ECO:0000313" key="1">
    <source>
        <dbReference type="EMBL" id="PWA19709.1"/>
    </source>
</evidence>
<dbReference type="EMBL" id="NHOQ01002094">
    <property type="protein sequence ID" value="PWA19709.1"/>
    <property type="molecule type" value="Genomic_DNA"/>
</dbReference>
<sequence>MTSFVFQTFVLRKGNLPLHLRREIQKNNRRTQVTICFPPSCLPFLNSLDLTTIHMNRRDEARMGGNFHVFVSLCI</sequence>
<accession>A0A315V926</accession>
<gene>
    <name evidence="1" type="ORF">CCH79_00006785</name>
</gene>
<comment type="caution">
    <text evidence="1">The sequence shown here is derived from an EMBL/GenBank/DDBJ whole genome shotgun (WGS) entry which is preliminary data.</text>
</comment>